<dbReference type="OrthoDB" id="9776217at2"/>
<dbReference type="PANTHER" id="PTHR30050">
    <property type="entry name" value="CHROMOSOMAL REPLICATION INITIATOR PROTEIN DNAA"/>
    <property type="match status" value="1"/>
</dbReference>
<protein>
    <submittedName>
        <fullName evidence="2">DNA replication protein</fullName>
    </submittedName>
</protein>
<dbReference type="PANTHER" id="PTHR30050:SF4">
    <property type="entry name" value="ATP-BINDING PROTEIN RV3427C IN INSERTION SEQUENCE-RELATED"/>
    <property type="match status" value="1"/>
</dbReference>
<evidence type="ECO:0000259" key="1">
    <source>
        <dbReference type="Pfam" id="PF01695"/>
    </source>
</evidence>
<dbReference type="Pfam" id="PF01695">
    <property type="entry name" value="IstB_IS21"/>
    <property type="match status" value="1"/>
</dbReference>
<gene>
    <name evidence="2" type="ORF">M72_31431</name>
</gene>
<organism evidence="2 3">
    <name type="scientific">Roseburia faecis</name>
    <dbReference type="NCBI Taxonomy" id="301302"/>
    <lineage>
        <taxon>Bacteria</taxon>
        <taxon>Bacillati</taxon>
        <taxon>Bacillota</taxon>
        <taxon>Clostridia</taxon>
        <taxon>Lachnospirales</taxon>
        <taxon>Lachnospiraceae</taxon>
        <taxon>Roseburia</taxon>
    </lineage>
</organism>
<evidence type="ECO:0000313" key="2">
    <source>
        <dbReference type="EMBL" id="CRL41350.1"/>
    </source>
</evidence>
<keyword evidence="3" id="KW-1185">Reference proteome</keyword>
<accession>A0A0M6WUL5</accession>
<feature type="domain" description="IstB-like ATP-binding" evidence="1">
    <location>
        <begin position="14"/>
        <end position="239"/>
    </location>
</feature>
<sequence>MLTGTELMNELVDELNELKLSTMAATLDDLYHRPGFLEMDRLTMIAELIAPQFQEKVNTTLKNRLTAAHLKGSPEELTDCVDSDKREYLPTGITEMLSSLDFIERGYNLCILGESDAGKSYLAKAIGIKACNRYNVGYFHSEELLESMVALKEQDYDKYARKMKKYLKWELIILDDFLLHTITDEREIKILFELLEKRNEQRKSTIVCSQRDPASWKAMILNDEVSANSIMKRVTKHYTIKINTR</sequence>
<reference evidence="3" key="1">
    <citation type="submission" date="2015-05" db="EMBL/GenBank/DDBJ databases">
        <authorList>
            <consortium name="Pathogen Informatics"/>
        </authorList>
    </citation>
    <scope>NUCLEOTIDE SEQUENCE [LARGE SCALE GENOMIC DNA]</scope>
    <source>
        <strain evidence="3">M72</strain>
    </source>
</reference>
<dbReference type="PIRSF" id="PIRSF003073">
    <property type="entry name" value="DNAC_TnpB_IstB"/>
    <property type="match status" value="1"/>
</dbReference>
<dbReference type="InterPro" id="IPR002611">
    <property type="entry name" value="IstB_ATP-bd"/>
</dbReference>
<dbReference type="EMBL" id="CVRR01000045">
    <property type="protein sequence ID" value="CRL41350.1"/>
    <property type="molecule type" value="Genomic_DNA"/>
</dbReference>
<dbReference type="SUPFAM" id="SSF52540">
    <property type="entry name" value="P-loop containing nucleoside triphosphate hydrolases"/>
    <property type="match status" value="1"/>
</dbReference>
<dbReference type="Proteomes" id="UP000049979">
    <property type="component" value="Unassembled WGS sequence"/>
</dbReference>
<name>A0A0M6WUL5_9FIRM</name>
<dbReference type="Gene3D" id="3.40.50.300">
    <property type="entry name" value="P-loop containing nucleotide triphosphate hydrolases"/>
    <property type="match status" value="1"/>
</dbReference>
<dbReference type="GO" id="GO:0005524">
    <property type="term" value="F:ATP binding"/>
    <property type="evidence" value="ECO:0007669"/>
    <property type="project" value="InterPro"/>
</dbReference>
<dbReference type="RefSeq" id="WP_055068441.1">
    <property type="nucleotide sequence ID" value="NZ_CP173697.1"/>
</dbReference>
<evidence type="ECO:0000313" key="3">
    <source>
        <dbReference type="Proteomes" id="UP000049979"/>
    </source>
</evidence>
<dbReference type="InterPro" id="IPR028350">
    <property type="entry name" value="DNAC/IstB-like"/>
</dbReference>
<dbReference type="GO" id="GO:0006260">
    <property type="term" value="P:DNA replication"/>
    <property type="evidence" value="ECO:0007669"/>
    <property type="project" value="TreeGrafter"/>
</dbReference>
<dbReference type="InterPro" id="IPR027417">
    <property type="entry name" value="P-loop_NTPase"/>
</dbReference>
<dbReference type="STRING" id="301302.ERS852420_01192"/>
<dbReference type="AlphaFoldDB" id="A0A0M6WUL5"/>
<proteinExistence type="predicted"/>